<keyword evidence="2" id="KW-1133">Transmembrane helix</keyword>
<dbReference type="PANTHER" id="PTHR43833:SF9">
    <property type="entry name" value="POTASSIUM CHANNEL PROTEIN YUGO-RELATED"/>
    <property type="match status" value="1"/>
</dbReference>
<feature type="domain" description="RCK N-terminal" evidence="3">
    <location>
        <begin position="112"/>
        <end position="236"/>
    </location>
</feature>
<keyword evidence="2" id="KW-0812">Transmembrane</keyword>
<evidence type="ECO:0000313" key="5">
    <source>
        <dbReference type="Proteomes" id="UP000602076"/>
    </source>
</evidence>
<comment type="subcellular location">
    <subcellularLocation>
        <location evidence="1">Cell membrane</location>
        <topology evidence="1">Multi-pass membrane protein</topology>
    </subcellularLocation>
</comment>
<feature type="transmembrane region" description="Helical" evidence="2">
    <location>
        <begin position="14"/>
        <end position="34"/>
    </location>
</feature>
<sequence length="254" mass="27990">MQKLIKLLIRLPRIIKSILIVLLLISFFGLLIAIIEPDTFPSFLIGIWWAIVTTSTVGYGDYVPETIAGKLIGITLILIGAGFVTAYFATLAAEAVRTEEMLLKGLKGVKEENHIIIVGWNEKSRNIISSLHAANERKPIVLIDHTLDKHPDTPLTFHFIKGKAHEDHTLKRANIQAAKKIVITADVNKNEFQADMFSILTLIASKGLNPAINACVEILTETQVINAQRAGADHIIQTNLFAGEKMVTVLLSEP</sequence>
<feature type="transmembrane region" description="Helical" evidence="2">
    <location>
        <begin position="71"/>
        <end position="93"/>
    </location>
</feature>
<dbReference type="GO" id="GO:0006813">
    <property type="term" value="P:potassium ion transport"/>
    <property type="evidence" value="ECO:0007669"/>
    <property type="project" value="InterPro"/>
</dbReference>
<protein>
    <submittedName>
        <fullName evidence="4">NAD-binding protein</fullName>
    </submittedName>
</protein>
<feature type="transmembrane region" description="Helical" evidence="2">
    <location>
        <begin position="40"/>
        <end position="59"/>
    </location>
</feature>
<dbReference type="EMBL" id="JACXSI010000026">
    <property type="protein sequence ID" value="MBD3109008.1"/>
    <property type="molecule type" value="Genomic_DNA"/>
</dbReference>
<evidence type="ECO:0000313" key="4">
    <source>
        <dbReference type="EMBL" id="MBD3109008.1"/>
    </source>
</evidence>
<dbReference type="AlphaFoldDB" id="A0A927CWE0"/>
<proteinExistence type="predicted"/>
<dbReference type="SUPFAM" id="SSF51735">
    <property type="entry name" value="NAD(P)-binding Rossmann-fold domains"/>
    <property type="match status" value="1"/>
</dbReference>
<dbReference type="Gene3D" id="1.10.287.70">
    <property type="match status" value="1"/>
</dbReference>
<gene>
    <name evidence="4" type="ORF">IEO70_11625</name>
</gene>
<dbReference type="InterPro" id="IPR050721">
    <property type="entry name" value="Trk_Ktr_HKT_K-transport"/>
</dbReference>
<dbReference type="Pfam" id="PF07885">
    <property type="entry name" value="Ion_trans_2"/>
    <property type="match status" value="1"/>
</dbReference>
<name>A0A927CWE0_9BACI</name>
<evidence type="ECO:0000256" key="1">
    <source>
        <dbReference type="ARBA" id="ARBA00004651"/>
    </source>
</evidence>
<dbReference type="Pfam" id="PF02254">
    <property type="entry name" value="TrkA_N"/>
    <property type="match status" value="1"/>
</dbReference>
<dbReference type="PROSITE" id="PS51201">
    <property type="entry name" value="RCK_N"/>
    <property type="match status" value="1"/>
</dbReference>
<keyword evidence="2" id="KW-0472">Membrane</keyword>
<evidence type="ECO:0000259" key="3">
    <source>
        <dbReference type="PROSITE" id="PS51201"/>
    </source>
</evidence>
<dbReference type="Proteomes" id="UP000602076">
    <property type="component" value="Unassembled WGS sequence"/>
</dbReference>
<comment type="caution">
    <text evidence="4">The sequence shown here is derived from an EMBL/GenBank/DDBJ whole genome shotgun (WGS) entry which is preliminary data.</text>
</comment>
<dbReference type="GO" id="GO:0005886">
    <property type="term" value="C:plasma membrane"/>
    <property type="evidence" value="ECO:0007669"/>
    <property type="project" value="UniProtKB-SubCell"/>
</dbReference>
<keyword evidence="5" id="KW-1185">Reference proteome</keyword>
<dbReference type="InterPro" id="IPR013099">
    <property type="entry name" value="K_chnl_dom"/>
</dbReference>
<dbReference type="InterPro" id="IPR003148">
    <property type="entry name" value="RCK_N"/>
</dbReference>
<accession>A0A927CWE0</accession>
<dbReference type="PANTHER" id="PTHR43833">
    <property type="entry name" value="POTASSIUM CHANNEL PROTEIN 2-RELATED-RELATED"/>
    <property type="match status" value="1"/>
</dbReference>
<organism evidence="4 5">
    <name type="scientific">Peribacillus faecalis</name>
    <dbReference type="NCBI Taxonomy" id="2772559"/>
    <lineage>
        <taxon>Bacteria</taxon>
        <taxon>Bacillati</taxon>
        <taxon>Bacillota</taxon>
        <taxon>Bacilli</taxon>
        <taxon>Bacillales</taxon>
        <taxon>Bacillaceae</taxon>
        <taxon>Peribacillus</taxon>
    </lineage>
</organism>
<reference evidence="4" key="1">
    <citation type="submission" date="2020-09" db="EMBL/GenBank/DDBJ databases">
        <title>Bacillus faecalis sp. nov., a moderately halophilic bacterium isolated from cow faeces.</title>
        <authorList>
            <person name="Jiang L."/>
            <person name="Lee J."/>
        </authorList>
    </citation>
    <scope>NUCLEOTIDE SEQUENCE</scope>
    <source>
        <strain evidence="4">AGMB 02131</strain>
    </source>
</reference>
<dbReference type="Gene3D" id="3.40.50.720">
    <property type="entry name" value="NAD(P)-binding Rossmann-like Domain"/>
    <property type="match status" value="1"/>
</dbReference>
<evidence type="ECO:0000256" key="2">
    <source>
        <dbReference type="SAM" id="Phobius"/>
    </source>
</evidence>
<dbReference type="InterPro" id="IPR036291">
    <property type="entry name" value="NAD(P)-bd_dom_sf"/>
</dbReference>
<dbReference type="SUPFAM" id="SSF81324">
    <property type="entry name" value="Voltage-gated potassium channels"/>
    <property type="match status" value="1"/>
</dbReference>
<dbReference type="RefSeq" id="WP_190998549.1">
    <property type="nucleotide sequence ID" value="NZ_JACXSI010000026.1"/>
</dbReference>